<dbReference type="Pfam" id="PF03184">
    <property type="entry name" value="DDE_1"/>
    <property type="match status" value="1"/>
</dbReference>
<dbReference type="InterPro" id="IPR004875">
    <property type="entry name" value="DDE_SF_endonuclease_dom"/>
</dbReference>
<organism evidence="3 4">
    <name type="scientific">Cyberlindnera jadinii (strain ATCC 18201 / CBS 1600 / BCRC 20928 / JCM 3617 / NBRC 0987 / NRRL Y-1542)</name>
    <name type="common">Torula yeast</name>
    <name type="synonym">Candida utilis</name>
    <dbReference type="NCBI Taxonomy" id="983966"/>
    <lineage>
        <taxon>Eukaryota</taxon>
        <taxon>Fungi</taxon>
        <taxon>Dikarya</taxon>
        <taxon>Ascomycota</taxon>
        <taxon>Saccharomycotina</taxon>
        <taxon>Saccharomycetes</taxon>
        <taxon>Phaffomycetales</taxon>
        <taxon>Phaffomycetaceae</taxon>
        <taxon>Cyberlindnera</taxon>
    </lineage>
</organism>
<dbReference type="Pfam" id="PF03221">
    <property type="entry name" value="HTH_Tnp_Tc5"/>
    <property type="match status" value="1"/>
</dbReference>
<dbReference type="OrthoDB" id="125347at2759"/>
<dbReference type="Proteomes" id="UP000094389">
    <property type="component" value="Unassembled WGS sequence"/>
</dbReference>
<keyword evidence="1" id="KW-0238">DNA-binding</keyword>
<dbReference type="OMA" id="CLHARQF"/>
<dbReference type="PANTHER" id="PTHR19303:SF73">
    <property type="entry name" value="PROTEIN PDC2"/>
    <property type="match status" value="1"/>
</dbReference>
<dbReference type="GO" id="GO:0003677">
    <property type="term" value="F:DNA binding"/>
    <property type="evidence" value="ECO:0007669"/>
    <property type="project" value="UniProtKB-KW"/>
</dbReference>
<keyword evidence="4" id="KW-1185">Reference proteome</keyword>
<accession>A0A1E4S4E7</accession>
<name>A0A1E4S4E7_CYBJN</name>
<reference evidence="3 4" key="1">
    <citation type="journal article" date="2016" name="Proc. Natl. Acad. Sci. U.S.A.">
        <title>Comparative genomics of biotechnologically important yeasts.</title>
        <authorList>
            <person name="Riley R."/>
            <person name="Haridas S."/>
            <person name="Wolfe K.H."/>
            <person name="Lopes M.R."/>
            <person name="Hittinger C.T."/>
            <person name="Goeker M."/>
            <person name="Salamov A.A."/>
            <person name="Wisecaver J.H."/>
            <person name="Long T.M."/>
            <person name="Calvey C.H."/>
            <person name="Aerts A.L."/>
            <person name="Barry K.W."/>
            <person name="Choi C."/>
            <person name="Clum A."/>
            <person name="Coughlan A.Y."/>
            <person name="Deshpande S."/>
            <person name="Douglass A.P."/>
            <person name="Hanson S.J."/>
            <person name="Klenk H.-P."/>
            <person name="LaButti K.M."/>
            <person name="Lapidus A."/>
            <person name="Lindquist E.A."/>
            <person name="Lipzen A.M."/>
            <person name="Meier-Kolthoff J.P."/>
            <person name="Ohm R.A."/>
            <person name="Otillar R.P."/>
            <person name="Pangilinan J.L."/>
            <person name="Peng Y."/>
            <person name="Rokas A."/>
            <person name="Rosa C.A."/>
            <person name="Scheuner C."/>
            <person name="Sibirny A.A."/>
            <person name="Slot J.C."/>
            <person name="Stielow J.B."/>
            <person name="Sun H."/>
            <person name="Kurtzman C.P."/>
            <person name="Blackwell M."/>
            <person name="Grigoriev I.V."/>
            <person name="Jeffries T.W."/>
        </authorList>
    </citation>
    <scope>NUCLEOTIDE SEQUENCE [LARGE SCALE GENOMIC DNA]</scope>
    <source>
        <strain evidence="4">ATCC 18201 / CBS 1600 / BCRC 20928 / JCM 3617 / NBRC 0987 / NRRL Y-1542</strain>
    </source>
</reference>
<dbReference type="STRING" id="983966.A0A1E4S4E7"/>
<gene>
    <name evidence="3" type="ORF">CYBJADRAFT_167045</name>
</gene>
<dbReference type="EMBL" id="KV453928">
    <property type="protein sequence ID" value="ODV74365.1"/>
    <property type="molecule type" value="Genomic_DNA"/>
</dbReference>
<feature type="domain" description="HTH CENPB-type" evidence="2">
    <location>
        <begin position="64"/>
        <end position="139"/>
    </location>
</feature>
<dbReference type="GO" id="GO:0005634">
    <property type="term" value="C:nucleus"/>
    <property type="evidence" value="ECO:0007669"/>
    <property type="project" value="TreeGrafter"/>
</dbReference>
<dbReference type="Gene3D" id="1.10.10.60">
    <property type="entry name" value="Homeodomain-like"/>
    <property type="match status" value="2"/>
</dbReference>
<protein>
    <submittedName>
        <fullName evidence="3">DDE-domain-containing protein</fullName>
    </submittedName>
</protein>
<evidence type="ECO:0000313" key="3">
    <source>
        <dbReference type="EMBL" id="ODV74365.1"/>
    </source>
</evidence>
<dbReference type="PROSITE" id="PS51253">
    <property type="entry name" value="HTH_CENPB"/>
    <property type="match status" value="1"/>
</dbReference>
<dbReference type="InterPro" id="IPR009057">
    <property type="entry name" value="Homeodomain-like_sf"/>
</dbReference>
<proteinExistence type="predicted"/>
<evidence type="ECO:0000259" key="2">
    <source>
        <dbReference type="PROSITE" id="PS51253"/>
    </source>
</evidence>
<dbReference type="SMART" id="SM00674">
    <property type="entry name" value="CENPB"/>
    <property type="match status" value="1"/>
</dbReference>
<sequence>MGYSMKQKIDICLMSEANPSMTQTDLAQWAKTRFNSTKPPSQTTISRILAKKDALISLKEHEYKLIRRRRLSNTLLRKVLLEWITQCVWNNIPITSPIILSSAANFWKQLPETMKDGTGEFSFKWCSQFLSRVNINLSTIDRDLYANRLHVWTFEERENLKSLFTGVDPSKIFTVQEMLISHDLPLDKALYHDSSDFLTCMLCTNVDGSERLDPLIIGRYEDYPSFESKSSMKAATKHGVSYRSNRKKWLTSTVFYDWLCVLDKRLALVQKDIILVLDDTASHRVVNIKLQRIRLLYTSSNSNFLPMAWGVENDLRLNFRIAQYEKLRQKQVSLRDKILSDQELHFTMADTFDLIKVAWANLPASRIKSAWKQSGILPDSITQSFGKVRMFDDTLETKLVDAIDSLLVQEKWDVLSLMDLSIEKKINKTFLSNQEIIESCIVDNYDDFDHSTGKQLRAPFSHTLGQEFQPLRRFGQVRRKYGYYSNGSTPTDSTSPRIPSDYWDLDNFQFDGNMADFYMLGNEPSPAQAQAPVTQVQLMSELAPSAQTWGTFAPNTQPYMAQPLESSSLTPADIRFGLNNLEFGVTNDAMLSPTQMISNEEKLEIIHNFMNLVESDRSLLLSKSAKNEINDLYQRLLHDITSHPSV</sequence>
<dbReference type="SUPFAM" id="SSF46689">
    <property type="entry name" value="Homeodomain-like"/>
    <property type="match status" value="1"/>
</dbReference>
<dbReference type="GeneID" id="30989135"/>
<evidence type="ECO:0000256" key="1">
    <source>
        <dbReference type="ARBA" id="ARBA00023125"/>
    </source>
</evidence>
<dbReference type="InterPro" id="IPR050863">
    <property type="entry name" value="CenT-Element_Derived"/>
</dbReference>
<dbReference type="AlphaFoldDB" id="A0A1E4S4E7"/>
<dbReference type="RefSeq" id="XP_020071404.1">
    <property type="nucleotide sequence ID" value="XM_020214739.1"/>
</dbReference>
<evidence type="ECO:0000313" key="4">
    <source>
        <dbReference type="Proteomes" id="UP000094389"/>
    </source>
</evidence>
<dbReference type="InterPro" id="IPR006600">
    <property type="entry name" value="HTH_CenpB_DNA-bd_dom"/>
</dbReference>
<dbReference type="PANTHER" id="PTHR19303">
    <property type="entry name" value="TRANSPOSON"/>
    <property type="match status" value="1"/>
</dbReference>